<keyword evidence="1" id="KW-0812">Transmembrane</keyword>
<keyword evidence="1" id="KW-1133">Transmembrane helix</keyword>
<keyword evidence="1" id="KW-0472">Membrane</keyword>
<gene>
    <name evidence="3" type="ORF">PoB_002696600</name>
</gene>
<name>A0AAV3ZMY9_9GAST</name>
<organism evidence="3 4">
    <name type="scientific">Plakobranchus ocellatus</name>
    <dbReference type="NCBI Taxonomy" id="259542"/>
    <lineage>
        <taxon>Eukaryota</taxon>
        <taxon>Metazoa</taxon>
        <taxon>Spiralia</taxon>
        <taxon>Lophotrochozoa</taxon>
        <taxon>Mollusca</taxon>
        <taxon>Gastropoda</taxon>
        <taxon>Heterobranchia</taxon>
        <taxon>Euthyneura</taxon>
        <taxon>Panpulmonata</taxon>
        <taxon>Sacoglossa</taxon>
        <taxon>Placobranchoidea</taxon>
        <taxon>Plakobranchidae</taxon>
        <taxon>Plakobranchus</taxon>
    </lineage>
</organism>
<keyword evidence="4" id="KW-1185">Reference proteome</keyword>
<dbReference type="EMBL" id="BLXT01003087">
    <property type="protein sequence ID" value="GFO00461.1"/>
    <property type="molecule type" value="Genomic_DNA"/>
</dbReference>
<sequence>MLPVKYIAAILGIVVFCAGQSDGQTVSTVTSIVRSIGNEADFPGCDTSASGCEDTYLLRVPSSIFLTFSNACPLLNDFANCFVSACNLNSRGRNRVFSSIQTSLAFNGIVCDLDNGQQSIQKSGPAFIVMALLTTFVSFFFRFN</sequence>
<dbReference type="Proteomes" id="UP000735302">
    <property type="component" value="Unassembled WGS sequence"/>
</dbReference>
<feature type="signal peptide" evidence="2">
    <location>
        <begin position="1"/>
        <end position="23"/>
    </location>
</feature>
<proteinExistence type="predicted"/>
<feature type="transmembrane region" description="Helical" evidence="1">
    <location>
        <begin position="124"/>
        <end position="143"/>
    </location>
</feature>
<reference evidence="3 4" key="1">
    <citation type="journal article" date="2021" name="Elife">
        <title>Chloroplast acquisition without the gene transfer in kleptoplastic sea slugs, Plakobranchus ocellatus.</title>
        <authorList>
            <person name="Maeda T."/>
            <person name="Takahashi S."/>
            <person name="Yoshida T."/>
            <person name="Shimamura S."/>
            <person name="Takaki Y."/>
            <person name="Nagai Y."/>
            <person name="Toyoda A."/>
            <person name="Suzuki Y."/>
            <person name="Arimoto A."/>
            <person name="Ishii H."/>
            <person name="Satoh N."/>
            <person name="Nishiyama T."/>
            <person name="Hasebe M."/>
            <person name="Maruyama T."/>
            <person name="Minagawa J."/>
            <person name="Obokata J."/>
            <person name="Shigenobu S."/>
        </authorList>
    </citation>
    <scope>NUCLEOTIDE SEQUENCE [LARGE SCALE GENOMIC DNA]</scope>
</reference>
<protein>
    <submittedName>
        <fullName evidence="3">Uncharacterized protein</fullName>
    </submittedName>
</protein>
<accession>A0AAV3ZMY9</accession>
<evidence type="ECO:0000256" key="2">
    <source>
        <dbReference type="SAM" id="SignalP"/>
    </source>
</evidence>
<keyword evidence="2" id="KW-0732">Signal</keyword>
<feature type="chain" id="PRO_5043349082" evidence="2">
    <location>
        <begin position="24"/>
        <end position="144"/>
    </location>
</feature>
<dbReference type="AlphaFoldDB" id="A0AAV3ZMY9"/>
<comment type="caution">
    <text evidence="3">The sequence shown here is derived from an EMBL/GenBank/DDBJ whole genome shotgun (WGS) entry which is preliminary data.</text>
</comment>
<evidence type="ECO:0000256" key="1">
    <source>
        <dbReference type="SAM" id="Phobius"/>
    </source>
</evidence>
<evidence type="ECO:0000313" key="4">
    <source>
        <dbReference type="Proteomes" id="UP000735302"/>
    </source>
</evidence>
<evidence type="ECO:0000313" key="3">
    <source>
        <dbReference type="EMBL" id="GFO00461.1"/>
    </source>
</evidence>